<reference evidence="2" key="1">
    <citation type="submission" date="2022-11" db="UniProtKB">
        <authorList>
            <consortium name="WormBaseParasite"/>
        </authorList>
    </citation>
    <scope>IDENTIFICATION</scope>
</reference>
<accession>A0A914RJ01</accession>
<proteinExistence type="predicted"/>
<evidence type="ECO:0000313" key="2">
    <source>
        <dbReference type="WBParaSite" id="PEQ_0000649401-mRNA-1"/>
    </source>
</evidence>
<evidence type="ECO:0000313" key="1">
    <source>
        <dbReference type="Proteomes" id="UP000887564"/>
    </source>
</evidence>
<sequence>MFFAEEGRYVFLITSSRFGHGMFPSSVSHKHFR</sequence>
<protein>
    <submittedName>
        <fullName evidence="2">Uncharacterized protein</fullName>
    </submittedName>
</protein>
<organism evidence="1 2">
    <name type="scientific">Parascaris equorum</name>
    <name type="common">Equine roundworm</name>
    <dbReference type="NCBI Taxonomy" id="6256"/>
    <lineage>
        <taxon>Eukaryota</taxon>
        <taxon>Metazoa</taxon>
        <taxon>Ecdysozoa</taxon>
        <taxon>Nematoda</taxon>
        <taxon>Chromadorea</taxon>
        <taxon>Rhabditida</taxon>
        <taxon>Spirurina</taxon>
        <taxon>Ascaridomorpha</taxon>
        <taxon>Ascaridoidea</taxon>
        <taxon>Ascarididae</taxon>
        <taxon>Parascaris</taxon>
    </lineage>
</organism>
<name>A0A914RJ01_PAREQ</name>
<dbReference type="Proteomes" id="UP000887564">
    <property type="component" value="Unplaced"/>
</dbReference>
<keyword evidence="1" id="KW-1185">Reference proteome</keyword>
<dbReference type="AlphaFoldDB" id="A0A914RJ01"/>
<dbReference type="WBParaSite" id="PEQ_0000649401-mRNA-1">
    <property type="protein sequence ID" value="PEQ_0000649401-mRNA-1"/>
    <property type="gene ID" value="PEQ_0000649401"/>
</dbReference>